<accession>A0A1E7LJI8</accession>
<dbReference type="RefSeq" id="WP_070203868.1">
    <property type="nucleotide sequence ID" value="NZ_LJGZ01000103.1"/>
</dbReference>
<dbReference type="EMBL" id="LJGZ01000103">
    <property type="protein sequence ID" value="OEV16324.1"/>
    <property type="molecule type" value="Genomic_DNA"/>
</dbReference>
<protein>
    <submittedName>
        <fullName evidence="1">Uncharacterized protein</fullName>
    </submittedName>
</protein>
<dbReference type="Proteomes" id="UP000175971">
    <property type="component" value="Unassembled WGS sequence"/>
</dbReference>
<evidence type="ECO:0000313" key="2">
    <source>
        <dbReference type="Proteomes" id="UP000175971"/>
    </source>
</evidence>
<gene>
    <name evidence="1" type="ORF">AN221_32465</name>
</gene>
<comment type="caution">
    <text evidence="1">The sequence shown here is derived from an EMBL/GenBank/DDBJ whole genome shotgun (WGS) entry which is preliminary data.</text>
</comment>
<name>A0A1E7LJI8_9ACTN</name>
<dbReference type="PATRIC" id="fig|518642.7.peg.2681"/>
<keyword evidence="2" id="KW-1185">Reference proteome</keyword>
<proteinExistence type="predicted"/>
<reference evidence="1 2" key="1">
    <citation type="journal article" date="2016" name="Front. Microbiol.">
        <title>Comparative Genomics Analysis of Streptomyces Species Reveals Their Adaptation to the Marine Environment and Their Diversity at the Genomic Level.</title>
        <authorList>
            <person name="Tian X."/>
            <person name="Zhang Z."/>
            <person name="Yang T."/>
            <person name="Chen M."/>
            <person name="Li J."/>
            <person name="Chen F."/>
            <person name="Yang J."/>
            <person name="Li W."/>
            <person name="Zhang B."/>
            <person name="Zhang Z."/>
            <person name="Wu J."/>
            <person name="Zhang C."/>
            <person name="Long L."/>
            <person name="Xiao J."/>
        </authorList>
    </citation>
    <scope>NUCLEOTIDE SEQUENCE [LARGE SCALE GENOMIC DNA]</scope>
    <source>
        <strain evidence="1 2">SCSIO M10372</strain>
    </source>
</reference>
<organism evidence="1 2">
    <name type="scientific">Streptomyces nanshensis</name>
    <dbReference type="NCBI Taxonomy" id="518642"/>
    <lineage>
        <taxon>Bacteria</taxon>
        <taxon>Bacillati</taxon>
        <taxon>Actinomycetota</taxon>
        <taxon>Actinomycetes</taxon>
        <taxon>Kitasatosporales</taxon>
        <taxon>Streptomycetaceae</taxon>
        <taxon>Streptomyces</taxon>
    </lineage>
</organism>
<dbReference type="OrthoDB" id="9937562at2"/>
<dbReference type="AlphaFoldDB" id="A0A1E7LJI8"/>
<sequence>MFTGTPAELRRRERQAAEYAAQVADLLNTIDQLGIGVVMPTPNRIAGPGFTIRPVNGRWAVDHR</sequence>
<evidence type="ECO:0000313" key="1">
    <source>
        <dbReference type="EMBL" id="OEV16324.1"/>
    </source>
</evidence>